<evidence type="ECO:0000256" key="7">
    <source>
        <dbReference type="SAM" id="Phobius"/>
    </source>
</evidence>
<feature type="binding site" evidence="4">
    <location>
        <position position="683"/>
    </location>
    <ligand>
        <name>Zn(2+)</name>
        <dbReference type="ChEBI" id="CHEBI:29105"/>
        <label>2</label>
    </ligand>
</feature>
<name>A0A7R8ZLN3_9CRUS</name>
<feature type="binding site" evidence="4">
    <location>
        <position position="685"/>
    </location>
    <ligand>
        <name>Zn(2+)</name>
        <dbReference type="ChEBI" id="CHEBI:29105"/>
        <label>1</label>
    </ligand>
</feature>
<comment type="cofactor">
    <cofactor evidence="4">
        <name>Zn(2+)</name>
        <dbReference type="ChEBI" id="CHEBI:29105"/>
    </cofactor>
    <text evidence="4">Binds 2 Zn(2+) ions per subunit.</text>
</comment>
<dbReference type="GO" id="GO:0016020">
    <property type="term" value="C:membrane"/>
    <property type="evidence" value="ECO:0007669"/>
    <property type="project" value="GOC"/>
</dbReference>
<feature type="disulfide bond" evidence="5">
    <location>
        <begin position="452"/>
        <end position="474"/>
    </location>
</feature>
<dbReference type="GO" id="GO:0046513">
    <property type="term" value="P:ceramide biosynthetic process"/>
    <property type="evidence" value="ECO:0007669"/>
    <property type="project" value="TreeGrafter"/>
</dbReference>
<dbReference type="GO" id="GO:0046872">
    <property type="term" value="F:metal ion binding"/>
    <property type="evidence" value="ECO:0007669"/>
    <property type="project" value="UniProtKB-KW"/>
</dbReference>
<dbReference type="PANTHER" id="PTHR10340">
    <property type="entry name" value="SPHINGOMYELIN PHOSPHODIESTERASE"/>
    <property type="match status" value="1"/>
</dbReference>
<keyword evidence="5" id="KW-1015">Disulfide bond</keyword>
<gene>
    <name evidence="8" type="ORF">CTOB1V02_LOCUS2619</name>
</gene>
<feature type="region of interest" description="Disordered" evidence="6">
    <location>
        <begin position="50"/>
        <end position="91"/>
    </location>
</feature>
<dbReference type="InterPro" id="IPR004843">
    <property type="entry name" value="Calcineurin-like_PHP"/>
</dbReference>
<feature type="compositionally biased region" description="Basic and acidic residues" evidence="6">
    <location>
        <begin position="61"/>
        <end position="70"/>
    </location>
</feature>
<evidence type="ECO:0000256" key="4">
    <source>
        <dbReference type="PIRSR" id="PIRSR000948-1"/>
    </source>
</evidence>
<sequence>MNWKSFLETARPKYAKVSLRHFLLLVALSLLMIIANLSWTNDQRQKFSPLQDSKTYHVQRKPPEDSEKNRLSSQQDSKTSQKEDNGVKNSSTIKLSPCACERTFPHLNMNNGTSTCSDSATARGPGQKIVSFSFYGSKTMGQKYYEGIWRNAERMSSVYPDWVMRVYHDISPDQMSAGLCNLWCRSPFLDLCYMKELPKLPHLWHHTGSMWRFLPMADPLVDVFLCRDVDSYVSPREATAVQEWLESNKTFHAMRDHPMHRGLMLAGMWGSKVAQRRDFNLRKCAEMLKKGTEKSNKWLDQTNLATLFWPQIKEDILIHDSFMCEDAELNPINKPRPFSTKRPKGYRNFVGSTVALPRLDEANILPILDVQRYGRGGIAWEYLCWSLSNLNCKINGRIPNLLWSVPHFSNLGEQKQVAEVPSSDFKVIHLTDIHSDPEYKGKSFGRRRLQICSEPTGSQNSEILLGEYGNWEGCGIPEKTFQSAVDHIKSVHSDAAYILETGDSAASDFWSQMRAGDLALYQRMKNYLSQQLPGMPVYPVIGNHDTLPVNVFPPMNVRTATPVRWLYQAAAIRWSQLPLTARRTAKWAGVYVIQLPNNLRIITINTLYCYKSNWWVFTKLPDPAYQLEWLRRELQAAEDTKNLVHIVGHVAPGTTECLAVWFHHYAKLVDRYSHIIRGEFYGHQHDHIFNVVHTDRNPSNRLSAKSVAFLGPSLHTLPSLEPAYVVYTIDGTTKRIKELEEWYLDTEDGDKNGVTSWKKLYDFRTTFGSVPENPQEWHDFVQEIKQNETTKELFYNTARRGHSSAPYSLEAADSLVYYLEGYDRH</sequence>
<feature type="transmembrane region" description="Helical" evidence="7">
    <location>
        <begin position="21"/>
        <end position="39"/>
    </location>
</feature>
<dbReference type="Gene3D" id="3.60.21.10">
    <property type="match status" value="1"/>
</dbReference>
<accession>A0A7R8ZLN3</accession>
<organism evidence="8">
    <name type="scientific">Cyprideis torosa</name>
    <dbReference type="NCBI Taxonomy" id="163714"/>
    <lineage>
        <taxon>Eukaryota</taxon>
        <taxon>Metazoa</taxon>
        <taxon>Ecdysozoa</taxon>
        <taxon>Arthropoda</taxon>
        <taxon>Crustacea</taxon>
        <taxon>Oligostraca</taxon>
        <taxon>Ostracoda</taxon>
        <taxon>Podocopa</taxon>
        <taxon>Podocopida</taxon>
        <taxon>Cytherocopina</taxon>
        <taxon>Cytheroidea</taxon>
        <taxon>Cytherideidae</taxon>
        <taxon>Cyprideis</taxon>
    </lineage>
</organism>
<dbReference type="GO" id="GO:0061750">
    <property type="term" value="F:acid sphingomyelin phosphodiesterase activity"/>
    <property type="evidence" value="ECO:0007669"/>
    <property type="project" value="TreeGrafter"/>
</dbReference>
<dbReference type="GO" id="GO:0006685">
    <property type="term" value="P:sphingomyelin catabolic process"/>
    <property type="evidence" value="ECO:0007669"/>
    <property type="project" value="InterPro"/>
</dbReference>
<keyword evidence="3" id="KW-0325">Glycoprotein</keyword>
<feature type="disulfide bond" evidence="5">
    <location>
        <begin position="609"/>
        <end position="657"/>
    </location>
</feature>
<proteinExistence type="inferred from homology"/>
<feature type="binding site" evidence="4">
    <location>
        <position position="503"/>
    </location>
    <ligand>
        <name>Zn(2+)</name>
        <dbReference type="ChEBI" id="CHEBI:29105"/>
        <label>1</label>
    </ligand>
</feature>
<dbReference type="PANTHER" id="PTHR10340:SF34">
    <property type="entry name" value="SPHINGOMYELIN PHOSPHODIESTERASE"/>
    <property type="match status" value="1"/>
</dbReference>
<feature type="binding site" evidence="4">
    <location>
        <position position="543"/>
    </location>
    <ligand>
        <name>Zn(2+)</name>
        <dbReference type="ChEBI" id="CHEBI:29105"/>
        <label>2</label>
    </ligand>
</feature>
<keyword evidence="7" id="KW-0472">Membrane</keyword>
<dbReference type="OrthoDB" id="282973at2759"/>
<feature type="binding site" evidence="4">
    <location>
        <position position="432"/>
    </location>
    <ligand>
        <name>Zn(2+)</name>
        <dbReference type="ChEBI" id="CHEBI:29105"/>
        <label>1</label>
    </ligand>
</feature>
<evidence type="ECO:0000256" key="2">
    <source>
        <dbReference type="ARBA" id="ARBA00022801"/>
    </source>
</evidence>
<evidence type="ECO:0000256" key="1">
    <source>
        <dbReference type="ARBA" id="ARBA00008234"/>
    </source>
</evidence>
<dbReference type="EMBL" id="OB660414">
    <property type="protein sequence ID" value="CAD7224664.1"/>
    <property type="molecule type" value="Genomic_DNA"/>
</dbReference>
<feature type="binding site" evidence="4">
    <location>
        <position position="434"/>
    </location>
    <ligand>
        <name>Zn(2+)</name>
        <dbReference type="ChEBI" id="CHEBI:29105"/>
        <label>1</label>
    </ligand>
</feature>
<feature type="binding site" evidence="4">
    <location>
        <position position="503"/>
    </location>
    <ligand>
        <name>Zn(2+)</name>
        <dbReference type="ChEBI" id="CHEBI:29105"/>
        <label>2</label>
    </ligand>
</feature>
<dbReference type="InterPro" id="IPR029052">
    <property type="entry name" value="Metallo-depent_PP-like"/>
</dbReference>
<keyword evidence="2" id="KW-0378">Hydrolase</keyword>
<dbReference type="GO" id="GO:0005764">
    <property type="term" value="C:lysosome"/>
    <property type="evidence" value="ECO:0007669"/>
    <property type="project" value="TreeGrafter"/>
</dbReference>
<keyword evidence="7" id="KW-0812">Transmembrane</keyword>
<protein>
    <submittedName>
        <fullName evidence="8">Uncharacterized protein</fullName>
    </submittedName>
</protein>
<evidence type="ECO:0000313" key="8">
    <source>
        <dbReference type="EMBL" id="CAD7224664.1"/>
    </source>
</evidence>
<dbReference type="AlphaFoldDB" id="A0A7R8ZLN3"/>
<evidence type="ECO:0000256" key="5">
    <source>
        <dbReference type="PIRSR" id="PIRSR000948-2"/>
    </source>
</evidence>
<keyword evidence="4" id="KW-0862">Zinc</keyword>
<dbReference type="CDD" id="cd00842">
    <property type="entry name" value="MPP_ASMase"/>
    <property type="match status" value="1"/>
</dbReference>
<evidence type="ECO:0000256" key="6">
    <source>
        <dbReference type="SAM" id="MobiDB-lite"/>
    </source>
</evidence>
<evidence type="ECO:0000256" key="3">
    <source>
        <dbReference type="ARBA" id="ARBA00023180"/>
    </source>
</evidence>
<feature type="binding site" evidence="4">
    <location>
        <position position="649"/>
    </location>
    <ligand>
        <name>Zn(2+)</name>
        <dbReference type="ChEBI" id="CHEBI:29105"/>
        <label>2</label>
    </ligand>
</feature>
<dbReference type="SUPFAM" id="SSF56300">
    <property type="entry name" value="Metallo-dependent phosphatases"/>
    <property type="match status" value="1"/>
</dbReference>
<dbReference type="InterPro" id="IPR041805">
    <property type="entry name" value="ASMase/PPN1_MPP"/>
</dbReference>
<reference evidence="8" key="1">
    <citation type="submission" date="2020-11" db="EMBL/GenBank/DDBJ databases">
        <authorList>
            <person name="Tran Van P."/>
        </authorList>
    </citation>
    <scope>NUCLEOTIDE SEQUENCE</scope>
</reference>
<comment type="similarity">
    <text evidence="1">Belongs to the acid sphingomyelinase family.</text>
</comment>
<dbReference type="GO" id="GO:0005615">
    <property type="term" value="C:extracellular space"/>
    <property type="evidence" value="ECO:0007669"/>
    <property type="project" value="TreeGrafter"/>
</dbReference>
<dbReference type="Pfam" id="PF00149">
    <property type="entry name" value="Metallophos"/>
    <property type="match status" value="1"/>
</dbReference>
<keyword evidence="7" id="KW-1133">Transmembrane helix</keyword>
<keyword evidence="4" id="KW-0479">Metal-binding</keyword>